<protein>
    <recommendedName>
        <fullName evidence="4">DUF3054 domain-containing protein</fullName>
    </recommendedName>
</protein>
<accession>A0A1E8PXL0</accession>
<keyword evidence="1" id="KW-0472">Membrane</keyword>
<evidence type="ECO:0000313" key="3">
    <source>
        <dbReference type="Proteomes" id="UP000178953"/>
    </source>
</evidence>
<sequence>MRSTEPGSATPRTAALALLADLAAVVVFAAVGRRSHAEGLTVAGVLETAWPFLAGTAVGWVAVRGWRRPTALTPTGLAVWVATVVVGMLLRKATSAGTAVSFVVVASVVTAVLLLGWRGVAAVRARR</sequence>
<reference evidence="2 3" key="1">
    <citation type="submission" date="2016-09" db="EMBL/GenBank/DDBJ databases">
        <title>genome sequence of Mycobacterium sp. 739 SCH.</title>
        <authorList>
            <person name="Greninger A.L."/>
            <person name="Qin X."/>
            <person name="Jerome K."/>
            <person name="Vora S."/>
            <person name="Quinn K."/>
        </authorList>
    </citation>
    <scope>NUCLEOTIDE SEQUENCE [LARGE SCALE GENOMIC DNA]</scope>
    <source>
        <strain evidence="2 3">SCH</strain>
    </source>
</reference>
<keyword evidence="1" id="KW-1133">Transmembrane helix</keyword>
<evidence type="ECO:0000313" key="2">
    <source>
        <dbReference type="EMBL" id="OFJ50419.1"/>
    </source>
</evidence>
<dbReference type="InterPro" id="IPR021414">
    <property type="entry name" value="DUF3054"/>
</dbReference>
<evidence type="ECO:0008006" key="4">
    <source>
        <dbReference type="Google" id="ProtNLM"/>
    </source>
</evidence>
<dbReference type="Proteomes" id="UP000178953">
    <property type="component" value="Unassembled WGS sequence"/>
</dbReference>
<evidence type="ECO:0000256" key="1">
    <source>
        <dbReference type="SAM" id="Phobius"/>
    </source>
</evidence>
<feature type="transmembrane region" description="Helical" evidence="1">
    <location>
        <begin position="96"/>
        <end position="117"/>
    </location>
</feature>
<name>A0A1E8PXL0_9MYCO</name>
<feature type="transmembrane region" description="Helical" evidence="1">
    <location>
        <begin position="70"/>
        <end position="90"/>
    </location>
</feature>
<comment type="caution">
    <text evidence="2">The sequence shown here is derived from an EMBL/GenBank/DDBJ whole genome shotgun (WGS) entry which is preliminary data.</text>
</comment>
<proteinExistence type="predicted"/>
<feature type="transmembrane region" description="Helical" evidence="1">
    <location>
        <begin position="39"/>
        <end position="63"/>
    </location>
</feature>
<dbReference type="RefSeq" id="WP_070356350.1">
    <property type="nucleotide sequence ID" value="NZ_CP043474.1"/>
</dbReference>
<keyword evidence="3" id="KW-1185">Reference proteome</keyword>
<dbReference type="OrthoDB" id="3698172at2"/>
<dbReference type="AlphaFoldDB" id="A0A1E8PXL0"/>
<dbReference type="Pfam" id="PF11255">
    <property type="entry name" value="DUF3054"/>
    <property type="match status" value="1"/>
</dbReference>
<organism evidence="2 3">
    <name type="scientific">Mycolicibacterium grossiae</name>
    <dbReference type="NCBI Taxonomy" id="1552759"/>
    <lineage>
        <taxon>Bacteria</taxon>
        <taxon>Bacillati</taxon>
        <taxon>Actinomycetota</taxon>
        <taxon>Actinomycetes</taxon>
        <taxon>Mycobacteriales</taxon>
        <taxon>Mycobacteriaceae</taxon>
        <taxon>Mycolicibacterium</taxon>
    </lineage>
</organism>
<dbReference type="EMBL" id="MCHX01000131">
    <property type="protein sequence ID" value="OFJ50419.1"/>
    <property type="molecule type" value="Genomic_DNA"/>
</dbReference>
<gene>
    <name evidence="2" type="ORF">BEL07_28340</name>
</gene>
<keyword evidence="1" id="KW-0812">Transmembrane</keyword>